<keyword evidence="2" id="KW-1185">Reference proteome</keyword>
<dbReference type="AlphaFoldDB" id="A0AAN8TFU5"/>
<dbReference type="Proteomes" id="UP001371456">
    <property type="component" value="Unassembled WGS sequence"/>
</dbReference>
<reference evidence="1 2" key="1">
    <citation type="submission" date="2024-02" db="EMBL/GenBank/DDBJ databases">
        <title>de novo genome assembly of Solanum bulbocastanum strain 11H21.</title>
        <authorList>
            <person name="Hosaka A.J."/>
        </authorList>
    </citation>
    <scope>NUCLEOTIDE SEQUENCE [LARGE SCALE GENOMIC DNA]</scope>
    <source>
        <tissue evidence="1">Young leaves</tissue>
    </source>
</reference>
<protein>
    <recommendedName>
        <fullName evidence="3">Reverse transcriptase domain-containing protein</fullName>
    </recommendedName>
</protein>
<proteinExistence type="predicted"/>
<dbReference type="EMBL" id="JBANQN010000007">
    <property type="protein sequence ID" value="KAK6784192.1"/>
    <property type="molecule type" value="Genomic_DNA"/>
</dbReference>
<evidence type="ECO:0000313" key="1">
    <source>
        <dbReference type="EMBL" id="KAK6784192.1"/>
    </source>
</evidence>
<gene>
    <name evidence="1" type="ORF">RDI58_017646</name>
</gene>
<organism evidence="1 2">
    <name type="scientific">Solanum bulbocastanum</name>
    <name type="common">Wild potato</name>
    <dbReference type="NCBI Taxonomy" id="147425"/>
    <lineage>
        <taxon>Eukaryota</taxon>
        <taxon>Viridiplantae</taxon>
        <taxon>Streptophyta</taxon>
        <taxon>Embryophyta</taxon>
        <taxon>Tracheophyta</taxon>
        <taxon>Spermatophyta</taxon>
        <taxon>Magnoliopsida</taxon>
        <taxon>eudicotyledons</taxon>
        <taxon>Gunneridae</taxon>
        <taxon>Pentapetalae</taxon>
        <taxon>asterids</taxon>
        <taxon>lamiids</taxon>
        <taxon>Solanales</taxon>
        <taxon>Solanaceae</taxon>
        <taxon>Solanoideae</taxon>
        <taxon>Solaneae</taxon>
        <taxon>Solanum</taxon>
    </lineage>
</organism>
<comment type="caution">
    <text evidence="1">The sequence shown here is derived from an EMBL/GenBank/DDBJ whole genome shotgun (WGS) entry which is preliminary data.</text>
</comment>
<accession>A0AAN8TFU5</accession>
<evidence type="ECO:0000313" key="2">
    <source>
        <dbReference type="Proteomes" id="UP001371456"/>
    </source>
</evidence>
<name>A0AAN8TFU5_SOLBU</name>
<evidence type="ECO:0008006" key="3">
    <source>
        <dbReference type="Google" id="ProtNLM"/>
    </source>
</evidence>
<sequence length="92" mass="10303">MSHLLFVDKTLVFCDAIETQPNYLGQILTWFQAVSRLQINLRKCEIFFVGEVNYIGLLAQVLNCKVGGLPTTYLVVLLGPSNKDGTMWNPAI</sequence>